<comment type="caution">
    <text evidence="1">The sequence shown here is derived from an EMBL/GenBank/DDBJ whole genome shotgun (WGS) entry which is preliminary data.</text>
</comment>
<accession>A0A4V4GQ08</accession>
<reference evidence="1 2" key="1">
    <citation type="journal article" date="2015" name="Antonie Van Leeuwenhoek">
        <title>Lampropedia puyangensis sp. nov., isolated from symptomatic bark of Populus ? euramericana canker and emended description of Lampropedia hyalina (Ehrenberg 1832) Lee et al. 2004.</title>
        <authorList>
            <person name="Li Y."/>
            <person name="Wang T."/>
            <person name="Piao C.G."/>
            <person name="Wang L.F."/>
            <person name="Tian G.Z."/>
            <person name="Zhu T.H."/>
            <person name="Guo M.W."/>
        </authorList>
    </citation>
    <scope>NUCLEOTIDE SEQUENCE [LARGE SCALE GENOMIC DNA]</scope>
    <source>
        <strain evidence="1 2">2-bin</strain>
    </source>
</reference>
<evidence type="ECO:0000313" key="2">
    <source>
        <dbReference type="Proteomes" id="UP000308917"/>
    </source>
</evidence>
<dbReference type="EMBL" id="STFG01000039">
    <property type="protein sequence ID" value="THT95955.1"/>
    <property type="molecule type" value="Genomic_DNA"/>
</dbReference>
<name>A0A4V4GQ08_9BURK</name>
<gene>
    <name evidence="1" type="ORF">E9531_16960</name>
</gene>
<protein>
    <submittedName>
        <fullName evidence="1">Uncharacterized protein</fullName>
    </submittedName>
</protein>
<proteinExistence type="predicted"/>
<organism evidence="1 2">
    <name type="scientific">Lampropedia puyangensis</name>
    <dbReference type="NCBI Taxonomy" id="1330072"/>
    <lineage>
        <taxon>Bacteria</taxon>
        <taxon>Pseudomonadati</taxon>
        <taxon>Pseudomonadota</taxon>
        <taxon>Betaproteobacteria</taxon>
        <taxon>Burkholderiales</taxon>
        <taxon>Comamonadaceae</taxon>
        <taxon>Lampropedia</taxon>
    </lineage>
</organism>
<keyword evidence="2" id="KW-1185">Reference proteome</keyword>
<dbReference type="RefSeq" id="WP_136574961.1">
    <property type="nucleotide sequence ID" value="NZ_STFG01000039.1"/>
</dbReference>
<evidence type="ECO:0000313" key="1">
    <source>
        <dbReference type="EMBL" id="THT95955.1"/>
    </source>
</evidence>
<dbReference type="AlphaFoldDB" id="A0A4V4GQ08"/>
<sequence length="84" mass="8917">MAHFELLTTGVRADFAIVLAGDGRGMVCPVGLFGVQPMRAGAGWLRLLRFLAFQRMAQHLQRIAGVNVAFAGGPSTKPIPVAVI</sequence>
<dbReference type="Proteomes" id="UP000308917">
    <property type="component" value="Unassembled WGS sequence"/>
</dbReference>